<dbReference type="PANTHER" id="PTHR30466">
    <property type="entry name" value="FLAVIN REDUCTASE"/>
    <property type="match status" value="1"/>
</dbReference>
<dbReference type="InterPro" id="IPR012349">
    <property type="entry name" value="Split_barrel_FMN-bd"/>
</dbReference>
<organism evidence="3">
    <name type="scientific">Microbacterium sp. LWS13-1.2</name>
    <dbReference type="NCBI Taxonomy" id="3135264"/>
    <lineage>
        <taxon>Bacteria</taxon>
        <taxon>Bacillati</taxon>
        <taxon>Actinomycetota</taxon>
        <taxon>Actinomycetes</taxon>
        <taxon>Micrococcales</taxon>
        <taxon>Microbacteriaceae</taxon>
        <taxon>Microbacterium</taxon>
    </lineage>
</organism>
<accession>A0AAU6SBI1</accession>
<dbReference type="SUPFAM" id="SSF50475">
    <property type="entry name" value="FMN-binding split barrel"/>
    <property type="match status" value="1"/>
</dbReference>
<dbReference type="SMART" id="SM00903">
    <property type="entry name" value="Flavin_Reduct"/>
    <property type="match status" value="1"/>
</dbReference>
<dbReference type="InterPro" id="IPR050268">
    <property type="entry name" value="NADH-dep_flavin_reductase"/>
</dbReference>
<protein>
    <submittedName>
        <fullName evidence="3">Flavin reductase family protein</fullName>
    </submittedName>
</protein>
<dbReference type="Gene3D" id="2.30.110.10">
    <property type="entry name" value="Electron Transport, Fmn-binding Protein, Chain A"/>
    <property type="match status" value="1"/>
</dbReference>
<feature type="domain" description="Flavin reductase like" evidence="2">
    <location>
        <begin position="17"/>
        <end position="166"/>
    </location>
</feature>
<dbReference type="RefSeq" id="WP_349429030.1">
    <property type="nucleotide sequence ID" value="NZ_CP151632.1"/>
</dbReference>
<dbReference type="GO" id="GO:0010181">
    <property type="term" value="F:FMN binding"/>
    <property type="evidence" value="ECO:0007669"/>
    <property type="project" value="InterPro"/>
</dbReference>
<dbReference type="InterPro" id="IPR002563">
    <property type="entry name" value="Flavin_Rdtase-like_dom"/>
</dbReference>
<dbReference type="Pfam" id="PF01613">
    <property type="entry name" value="Flavin_Reduct"/>
    <property type="match status" value="1"/>
</dbReference>
<sequence length="175" mass="18705">MQQTVETVSADQFKRAFRNHPAGVAVVSASVDGDRAALTVSSLSSLSAEPPLLVFSVSDMSSSTPVVLAAKTVVVHMLDANCAWLAKLGAERGADRFSDANRWAIFPEGEPFFVDAPVVIRARVVDHVRAGSSTLCIVEAIEIVDRDAAESDSGRPLVYHNRTWHELGPGSTLTC</sequence>
<evidence type="ECO:0000259" key="2">
    <source>
        <dbReference type="SMART" id="SM00903"/>
    </source>
</evidence>
<dbReference type="EMBL" id="CP151632">
    <property type="protein sequence ID" value="WZO34227.1"/>
    <property type="molecule type" value="Genomic_DNA"/>
</dbReference>
<keyword evidence="1" id="KW-0560">Oxidoreductase</keyword>
<dbReference type="AlphaFoldDB" id="A0AAU6SBI1"/>
<gene>
    <name evidence="3" type="ORF">MRBLWS13_001880</name>
</gene>
<evidence type="ECO:0000256" key="1">
    <source>
        <dbReference type="ARBA" id="ARBA00023002"/>
    </source>
</evidence>
<reference evidence="3" key="1">
    <citation type="submission" date="2024-04" db="EMBL/GenBank/DDBJ databases">
        <authorList>
            <person name="Roder T."/>
            <person name="Oberhansli S."/>
            <person name="Kreuzer M."/>
        </authorList>
    </citation>
    <scope>NUCLEOTIDE SEQUENCE</scope>
    <source>
        <strain evidence="3">LWS13-1.2</strain>
    </source>
</reference>
<dbReference type="GO" id="GO:0042602">
    <property type="term" value="F:riboflavin reductase (NADPH) activity"/>
    <property type="evidence" value="ECO:0007669"/>
    <property type="project" value="TreeGrafter"/>
</dbReference>
<evidence type="ECO:0000313" key="3">
    <source>
        <dbReference type="EMBL" id="WZO34227.1"/>
    </source>
</evidence>
<name>A0AAU6SBI1_9MICO</name>
<dbReference type="PANTHER" id="PTHR30466:SF1">
    <property type="entry name" value="FMN REDUCTASE (NADH) RUTF"/>
    <property type="match status" value="1"/>
</dbReference>
<proteinExistence type="predicted"/>